<dbReference type="Proteomes" id="UP001447188">
    <property type="component" value="Unassembled WGS sequence"/>
</dbReference>
<keyword evidence="2" id="KW-1185">Reference proteome</keyword>
<dbReference type="EMBL" id="JBBBZM010000015">
    <property type="protein sequence ID" value="KAL0639066.1"/>
    <property type="molecule type" value="Genomic_DNA"/>
</dbReference>
<dbReference type="SUPFAM" id="SSF58100">
    <property type="entry name" value="Bacterial hemolysins"/>
    <property type="match status" value="1"/>
</dbReference>
<evidence type="ECO:0000313" key="1">
    <source>
        <dbReference type="EMBL" id="KAL0639066.1"/>
    </source>
</evidence>
<comment type="caution">
    <text evidence="1">The sequence shown here is derived from an EMBL/GenBank/DDBJ whole genome shotgun (WGS) entry which is preliminary data.</text>
</comment>
<proteinExistence type="predicted"/>
<evidence type="ECO:0008006" key="3">
    <source>
        <dbReference type="Google" id="ProtNLM"/>
    </source>
</evidence>
<dbReference type="Gene3D" id="1.20.1170.10">
    <property type="match status" value="1"/>
</dbReference>
<name>A0ABR3GSY6_9PEZI</name>
<reference evidence="1 2" key="1">
    <citation type="submission" date="2024-02" db="EMBL/GenBank/DDBJ databases">
        <title>Discinaceae phylogenomics.</title>
        <authorList>
            <person name="Dirks A.C."/>
            <person name="James T.Y."/>
        </authorList>
    </citation>
    <scope>NUCLEOTIDE SEQUENCE [LARGE SCALE GENOMIC DNA]</scope>
    <source>
        <strain evidence="1 2">ACD0624</strain>
    </source>
</reference>
<organism evidence="1 2">
    <name type="scientific">Discina gigas</name>
    <dbReference type="NCBI Taxonomy" id="1032678"/>
    <lineage>
        <taxon>Eukaryota</taxon>
        <taxon>Fungi</taxon>
        <taxon>Dikarya</taxon>
        <taxon>Ascomycota</taxon>
        <taxon>Pezizomycotina</taxon>
        <taxon>Pezizomycetes</taxon>
        <taxon>Pezizales</taxon>
        <taxon>Discinaceae</taxon>
        <taxon>Discina</taxon>
    </lineage>
</organism>
<evidence type="ECO:0000313" key="2">
    <source>
        <dbReference type="Proteomes" id="UP001447188"/>
    </source>
</evidence>
<protein>
    <recommendedName>
        <fullName evidence="3">Fungal STAND N-terminal Goodbye domain-containing protein</fullName>
    </recommendedName>
</protein>
<gene>
    <name evidence="1" type="ORF">Q9L58_001948</name>
</gene>
<accession>A0ABR3GSY6</accession>
<sequence>MTTAQGFGKAATVQFKTRSPVFVLDAPSFQHLQLYLQAATSLPSTEEKFRDHFIREHFDVYFENDKPLYEDLQKILIAISLRCGAFQDVLIPTMLVLASNISKFASEANTQYATIRTALVIATAPNARLTTKAVKDAYNDIGDELESLISSAGTRGKECVALAAQLTKTVRQFRRETVSDKGTLDPLHVRFANVIPDGEEVSKAMDRITKAAVAEAEKQGDIARAARKKTDDGGFGLPPCKYTRDSSCEAAWLTVIIRGAYDPVP</sequence>